<evidence type="ECO:0000256" key="1">
    <source>
        <dbReference type="SAM" id="MobiDB-lite"/>
    </source>
</evidence>
<dbReference type="EMBL" id="CABDUW010000129">
    <property type="protein sequence ID" value="VTJ59779.1"/>
    <property type="molecule type" value="Genomic_DNA"/>
</dbReference>
<organism evidence="2 3">
    <name type="scientific">Marmota monax</name>
    <name type="common">Woodchuck</name>
    <dbReference type="NCBI Taxonomy" id="9995"/>
    <lineage>
        <taxon>Eukaryota</taxon>
        <taxon>Metazoa</taxon>
        <taxon>Chordata</taxon>
        <taxon>Craniata</taxon>
        <taxon>Vertebrata</taxon>
        <taxon>Euteleostomi</taxon>
        <taxon>Mammalia</taxon>
        <taxon>Eutheria</taxon>
        <taxon>Euarchontoglires</taxon>
        <taxon>Glires</taxon>
        <taxon>Rodentia</taxon>
        <taxon>Sciuromorpha</taxon>
        <taxon>Sciuridae</taxon>
        <taxon>Xerinae</taxon>
        <taxon>Marmotini</taxon>
        <taxon>Marmota</taxon>
    </lineage>
</organism>
<protein>
    <submittedName>
        <fullName evidence="2">Uncharacterized protein</fullName>
    </submittedName>
</protein>
<evidence type="ECO:0000313" key="3">
    <source>
        <dbReference type="Proteomes" id="UP000335636"/>
    </source>
</evidence>
<dbReference type="Proteomes" id="UP000335636">
    <property type="component" value="Unassembled WGS sequence"/>
</dbReference>
<feature type="compositionally biased region" description="Basic and acidic residues" evidence="1">
    <location>
        <begin position="19"/>
        <end position="29"/>
    </location>
</feature>
<keyword evidence="3" id="KW-1185">Reference proteome</keyword>
<comment type="caution">
    <text evidence="2">The sequence shown here is derived from an EMBL/GenBank/DDBJ whole genome shotgun (WGS) entry which is preliminary data.</text>
</comment>
<feature type="region of interest" description="Disordered" evidence="1">
    <location>
        <begin position="19"/>
        <end position="52"/>
    </location>
</feature>
<accession>A0A5E4AT08</accession>
<evidence type="ECO:0000313" key="2">
    <source>
        <dbReference type="EMBL" id="VTJ59779.1"/>
    </source>
</evidence>
<feature type="compositionally biased region" description="Basic and acidic residues" evidence="1">
    <location>
        <begin position="38"/>
        <end position="52"/>
    </location>
</feature>
<dbReference type="AlphaFoldDB" id="A0A5E4AT08"/>
<gene>
    <name evidence="2" type="ORF">MONAX_5E020291</name>
</gene>
<name>A0A5E4AT08_MARMO</name>
<proteinExistence type="predicted"/>
<sequence>MFRVHFEESDGTFKEVLDQNRRERSEYSRERRKRRTKIHYDEMSRDMSMDGRNMEKKKKKFLNVMTLTWVPFRW</sequence>
<reference evidence="2" key="1">
    <citation type="submission" date="2019-04" db="EMBL/GenBank/DDBJ databases">
        <authorList>
            <person name="Alioto T."/>
            <person name="Alioto T."/>
        </authorList>
    </citation>
    <scope>NUCLEOTIDE SEQUENCE [LARGE SCALE GENOMIC DNA]</scope>
</reference>